<evidence type="ECO:0000313" key="2">
    <source>
        <dbReference type="EMBL" id="KAF3848363.1"/>
    </source>
</evidence>
<protein>
    <submittedName>
        <fullName evidence="2">Uncharacterized protein</fullName>
    </submittedName>
</protein>
<evidence type="ECO:0000256" key="1">
    <source>
        <dbReference type="SAM" id="MobiDB-lite"/>
    </source>
</evidence>
<sequence length="122" mass="13879">MLTLTLTLRQSKEQRFQNEQLLQVNSSLGGEVKLLQKKLQEVSSLQQGGGGQLASLHDELQRLREELQEAHALRGKLQEEHANEKQGLTQGEELQKENSLLKSEKEEMNQKILKLTRSSAVY</sequence>
<dbReference type="Proteomes" id="UP000518266">
    <property type="component" value="Unassembled WGS sequence"/>
</dbReference>
<dbReference type="EMBL" id="JAAKFY010000012">
    <property type="protein sequence ID" value="KAF3848363.1"/>
    <property type="molecule type" value="Genomic_DNA"/>
</dbReference>
<comment type="caution">
    <text evidence="2">The sequence shown here is derived from an EMBL/GenBank/DDBJ whole genome shotgun (WGS) entry which is preliminary data.</text>
</comment>
<keyword evidence="3" id="KW-1185">Reference proteome</keyword>
<feature type="region of interest" description="Disordered" evidence="1">
    <location>
        <begin position="78"/>
        <end position="108"/>
    </location>
</feature>
<gene>
    <name evidence="2" type="ORF">F7725_014860</name>
</gene>
<organism evidence="2 3">
    <name type="scientific">Dissostichus mawsoni</name>
    <name type="common">Antarctic cod</name>
    <dbReference type="NCBI Taxonomy" id="36200"/>
    <lineage>
        <taxon>Eukaryota</taxon>
        <taxon>Metazoa</taxon>
        <taxon>Chordata</taxon>
        <taxon>Craniata</taxon>
        <taxon>Vertebrata</taxon>
        <taxon>Euteleostomi</taxon>
        <taxon>Actinopterygii</taxon>
        <taxon>Neopterygii</taxon>
        <taxon>Teleostei</taxon>
        <taxon>Neoteleostei</taxon>
        <taxon>Acanthomorphata</taxon>
        <taxon>Eupercaria</taxon>
        <taxon>Perciformes</taxon>
        <taxon>Notothenioidei</taxon>
        <taxon>Nototheniidae</taxon>
        <taxon>Dissostichus</taxon>
    </lineage>
</organism>
<proteinExistence type="predicted"/>
<dbReference type="AlphaFoldDB" id="A0A7J5YGV6"/>
<name>A0A7J5YGV6_DISMA</name>
<evidence type="ECO:0000313" key="3">
    <source>
        <dbReference type="Proteomes" id="UP000518266"/>
    </source>
</evidence>
<accession>A0A7J5YGV6</accession>
<reference evidence="2 3" key="1">
    <citation type="submission" date="2020-03" db="EMBL/GenBank/DDBJ databases">
        <title>Dissostichus mawsoni Genome sequencing and assembly.</title>
        <authorList>
            <person name="Park H."/>
        </authorList>
    </citation>
    <scope>NUCLEOTIDE SEQUENCE [LARGE SCALE GENOMIC DNA]</scope>
    <source>
        <strain evidence="2">DM0001</strain>
        <tissue evidence="2">Muscle</tissue>
    </source>
</reference>